<accession>A0ACB7Z9C7</accession>
<name>A0ACB7Z9C7_9ERIC</name>
<sequence length="273" mass="28769">MPASINIRAPLIHSSTSTVTKTTDKMNKLVFFYFSVVLLSLSQCTTILAQSTSPAAPPAPSGPPNITKVLEKASQFTIFLRLLETTQVGSKINGQLKNSNDGMTVFAPSDNAFSSLQAGTLNSLTDEQKVELVQFHVIPSFFTILQFQTAGNPVRTQAEDTTNGQFLLNVTASGNQVNISTGVVNTTVDHSIYADNQLAVYQVDKVLLPLSIFGPHPPPPAPAPAPATPNKTKSVSADTNPSSDEGDSSAAVSLSVQVLELSIGVAVVAGFLL</sequence>
<keyword evidence="2" id="KW-1185">Reference proteome</keyword>
<evidence type="ECO:0000313" key="1">
    <source>
        <dbReference type="EMBL" id="KAH7862554.1"/>
    </source>
</evidence>
<protein>
    <submittedName>
        <fullName evidence="1">Uncharacterized protein</fullName>
    </submittedName>
</protein>
<comment type="caution">
    <text evidence="1">The sequence shown here is derived from an EMBL/GenBank/DDBJ whole genome shotgun (WGS) entry which is preliminary data.</text>
</comment>
<dbReference type="EMBL" id="CM037162">
    <property type="protein sequence ID" value="KAH7862554.1"/>
    <property type="molecule type" value="Genomic_DNA"/>
</dbReference>
<proteinExistence type="predicted"/>
<reference evidence="1 2" key="1">
    <citation type="journal article" date="2021" name="Hortic Res">
        <title>High-quality reference genome and annotation aids understanding of berry development for evergreen blueberry (Vaccinium darrowii).</title>
        <authorList>
            <person name="Yu J."/>
            <person name="Hulse-Kemp A.M."/>
            <person name="Babiker E."/>
            <person name="Staton M."/>
        </authorList>
    </citation>
    <scope>NUCLEOTIDE SEQUENCE [LARGE SCALE GENOMIC DNA]</scope>
    <source>
        <strain evidence="2">cv. NJ 8807/NJ 8810</strain>
        <tissue evidence="1">Young leaf</tissue>
    </source>
</reference>
<dbReference type="Proteomes" id="UP000828048">
    <property type="component" value="Chromosome 12"/>
</dbReference>
<organism evidence="1 2">
    <name type="scientific">Vaccinium darrowii</name>
    <dbReference type="NCBI Taxonomy" id="229202"/>
    <lineage>
        <taxon>Eukaryota</taxon>
        <taxon>Viridiplantae</taxon>
        <taxon>Streptophyta</taxon>
        <taxon>Embryophyta</taxon>
        <taxon>Tracheophyta</taxon>
        <taxon>Spermatophyta</taxon>
        <taxon>Magnoliopsida</taxon>
        <taxon>eudicotyledons</taxon>
        <taxon>Gunneridae</taxon>
        <taxon>Pentapetalae</taxon>
        <taxon>asterids</taxon>
        <taxon>Ericales</taxon>
        <taxon>Ericaceae</taxon>
        <taxon>Vaccinioideae</taxon>
        <taxon>Vaccinieae</taxon>
        <taxon>Vaccinium</taxon>
    </lineage>
</organism>
<gene>
    <name evidence="1" type="ORF">Vadar_006390</name>
</gene>
<evidence type="ECO:0000313" key="2">
    <source>
        <dbReference type="Proteomes" id="UP000828048"/>
    </source>
</evidence>